<dbReference type="EMBL" id="JAUSZV010000005">
    <property type="protein sequence ID" value="MDQ0912769.1"/>
    <property type="molecule type" value="Genomic_DNA"/>
</dbReference>
<dbReference type="PANTHER" id="PTHR41878:SF1">
    <property type="entry name" value="TNPR PROTEIN"/>
    <property type="match status" value="1"/>
</dbReference>
<dbReference type="Proteomes" id="UP001234216">
    <property type="component" value="Unassembled WGS sequence"/>
</dbReference>
<gene>
    <name evidence="4" type="ORF">QFZ22_008754</name>
</gene>
<dbReference type="PANTHER" id="PTHR41878">
    <property type="entry name" value="LEXA REPRESSOR-RELATED"/>
    <property type="match status" value="1"/>
</dbReference>
<evidence type="ECO:0000313" key="4">
    <source>
        <dbReference type="EMBL" id="MDQ0912769.1"/>
    </source>
</evidence>
<dbReference type="InterPro" id="IPR029063">
    <property type="entry name" value="SAM-dependent_MTases_sf"/>
</dbReference>
<comment type="caution">
    <text evidence="4">The sequence shown here is derived from an EMBL/GenBank/DDBJ whole genome shotgun (WGS) entry which is preliminary data.</text>
</comment>
<dbReference type="GO" id="GO:0008757">
    <property type="term" value="F:S-adenosylmethionine-dependent methyltransferase activity"/>
    <property type="evidence" value="ECO:0007669"/>
    <property type="project" value="InterPro"/>
</dbReference>
<feature type="compositionally biased region" description="Basic and acidic residues" evidence="1">
    <location>
        <begin position="60"/>
        <end position="75"/>
    </location>
</feature>
<dbReference type="InterPro" id="IPR013216">
    <property type="entry name" value="Methyltransf_11"/>
</dbReference>
<sequence>MPADSVLQIKVTLADIHPPIWRRLQVPADLRLARLHLAIQPATGWENHHMHLFTAPPGDDGLRDSEPGHRDERKAPAGYGRSHRRRHVSCTYDVGDDWVHHIEAEKVLSTAPGTTYPRCLTGRRACPPEDRGGPWGYADFLAAITDPQHEQHEELLDWIGGTFDPDRLTTDAINQHLTARAIGGTCAVQQLLCGTATRVRRMSQTPVDPVAHNRLAWDREVEEGNEWSRPVGAEVIAKARAGQWSIVLIGYEPVDPTWFPPEIAGRDVLCLASGGGQQGPVLAAAGARVTVFDNSPRQLAQDEMVAAREGLDLRTVLGDARDLSPFPDASFDLVVHPVSNLFIPELAPVWRECHRVLRPGGTLLSGFLNPDVYLFDAESLEARGELVVRHRLPYSDLTHLEPAERERLWGLDAPVEYSHTLTEQLGGQIAAGFAITGFAEAPHHSEATAGWLSGYFATKAVKAGAGH</sequence>
<dbReference type="RefSeq" id="WP_306985410.1">
    <property type="nucleotide sequence ID" value="NZ_JAUSZV010000005.1"/>
</dbReference>
<dbReference type="Pfam" id="PF07929">
    <property type="entry name" value="PRiA4_ORF3"/>
    <property type="match status" value="1"/>
</dbReference>
<feature type="domain" description="Methyltransferase type 11" evidence="3">
    <location>
        <begin position="269"/>
        <end position="364"/>
    </location>
</feature>
<evidence type="ECO:0000259" key="2">
    <source>
        <dbReference type="Pfam" id="PF07929"/>
    </source>
</evidence>
<dbReference type="InterPro" id="IPR024047">
    <property type="entry name" value="MM3350-like_sf"/>
</dbReference>
<keyword evidence="4" id="KW-0489">Methyltransferase</keyword>
<dbReference type="CDD" id="cd02440">
    <property type="entry name" value="AdoMet_MTases"/>
    <property type="match status" value="1"/>
</dbReference>
<feature type="domain" description="Plasmid pRiA4b Orf3-like" evidence="2">
    <location>
        <begin position="6"/>
        <end position="169"/>
    </location>
</feature>
<feature type="region of interest" description="Disordered" evidence="1">
    <location>
        <begin position="55"/>
        <end position="82"/>
    </location>
</feature>
<dbReference type="SUPFAM" id="SSF53335">
    <property type="entry name" value="S-adenosyl-L-methionine-dependent methyltransferases"/>
    <property type="match status" value="1"/>
</dbReference>
<evidence type="ECO:0000259" key="3">
    <source>
        <dbReference type="Pfam" id="PF08241"/>
    </source>
</evidence>
<keyword evidence="4" id="KW-0808">Transferase</keyword>
<dbReference type="GO" id="GO:0032259">
    <property type="term" value="P:methylation"/>
    <property type="evidence" value="ECO:0007669"/>
    <property type="project" value="UniProtKB-KW"/>
</dbReference>
<organism evidence="4 5">
    <name type="scientific">Streptomyces canus</name>
    <dbReference type="NCBI Taxonomy" id="58343"/>
    <lineage>
        <taxon>Bacteria</taxon>
        <taxon>Bacillati</taxon>
        <taxon>Actinomycetota</taxon>
        <taxon>Actinomycetes</taxon>
        <taxon>Kitasatosporales</taxon>
        <taxon>Streptomycetaceae</taxon>
        <taxon>Streptomyces</taxon>
        <taxon>Streptomyces aurantiacus group</taxon>
    </lineage>
</organism>
<reference evidence="4" key="1">
    <citation type="submission" date="2023-07" db="EMBL/GenBank/DDBJ databases">
        <title>Comparative genomics of wheat-associated soil bacteria to identify genetic determinants of phenazine resistance.</title>
        <authorList>
            <person name="Mouncey N."/>
        </authorList>
    </citation>
    <scope>NUCLEOTIDE SEQUENCE</scope>
    <source>
        <strain evidence="4">V4I22</strain>
    </source>
</reference>
<dbReference type="Gene3D" id="3.10.290.30">
    <property type="entry name" value="MM3350-like"/>
    <property type="match status" value="1"/>
</dbReference>
<name>A0AAW8FRZ3_9ACTN</name>
<evidence type="ECO:0000256" key="1">
    <source>
        <dbReference type="SAM" id="MobiDB-lite"/>
    </source>
</evidence>
<evidence type="ECO:0000313" key="5">
    <source>
        <dbReference type="Proteomes" id="UP001234216"/>
    </source>
</evidence>
<dbReference type="SUPFAM" id="SSF159941">
    <property type="entry name" value="MM3350-like"/>
    <property type="match status" value="1"/>
</dbReference>
<dbReference type="InterPro" id="IPR012912">
    <property type="entry name" value="Plasmid_pRiA4b_Orf3-like"/>
</dbReference>
<dbReference type="Gene3D" id="3.40.50.150">
    <property type="entry name" value="Vaccinia Virus protein VP39"/>
    <property type="match status" value="1"/>
</dbReference>
<accession>A0AAW8FRZ3</accession>
<proteinExistence type="predicted"/>
<protein>
    <submittedName>
        <fullName evidence="4">SAM-dependent methyltransferase</fullName>
    </submittedName>
</protein>
<dbReference type="AlphaFoldDB" id="A0AAW8FRZ3"/>
<dbReference type="Pfam" id="PF08241">
    <property type="entry name" value="Methyltransf_11"/>
    <property type="match status" value="1"/>
</dbReference>